<protein>
    <submittedName>
        <fullName evidence="1">Carbonic anhydrase</fullName>
    </submittedName>
</protein>
<gene>
    <name evidence="1" type="ORF">LI194_16255</name>
</gene>
<evidence type="ECO:0000313" key="2">
    <source>
        <dbReference type="Proteomes" id="UP001198806"/>
    </source>
</evidence>
<dbReference type="Proteomes" id="UP001198806">
    <property type="component" value="Unassembled WGS sequence"/>
</dbReference>
<organism evidence="1 2">
    <name type="scientific">Parabacteroides distasonis</name>
    <dbReference type="NCBI Taxonomy" id="823"/>
    <lineage>
        <taxon>Bacteria</taxon>
        <taxon>Pseudomonadati</taxon>
        <taxon>Bacteroidota</taxon>
        <taxon>Bacteroidia</taxon>
        <taxon>Bacteroidales</taxon>
        <taxon>Tannerellaceae</taxon>
        <taxon>Parabacteroides</taxon>
    </lineage>
</organism>
<reference evidence="1" key="1">
    <citation type="submission" date="2021-10" db="EMBL/GenBank/DDBJ databases">
        <title>Collection of gut derived symbiotic bacterial strains cultured from healthy donors.</title>
        <authorList>
            <person name="Lin H."/>
            <person name="Littmann E."/>
            <person name="Kohout C."/>
            <person name="Pamer E.G."/>
        </authorList>
    </citation>
    <scope>NUCLEOTIDE SEQUENCE</scope>
    <source>
        <strain evidence="1">DFI.2.94</strain>
    </source>
</reference>
<dbReference type="InterPro" id="IPR029465">
    <property type="entry name" value="ATPgrasp_TupA"/>
</dbReference>
<comment type="caution">
    <text evidence="1">The sequence shown here is derived from an EMBL/GenBank/DDBJ whole genome shotgun (WGS) entry which is preliminary data.</text>
</comment>
<dbReference type="SUPFAM" id="SSF56059">
    <property type="entry name" value="Glutathione synthetase ATP-binding domain-like"/>
    <property type="match status" value="1"/>
</dbReference>
<dbReference type="Pfam" id="PF14305">
    <property type="entry name" value="ATPgrasp_TupA"/>
    <property type="match status" value="1"/>
</dbReference>
<dbReference type="EMBL" id="JAJCNI010000022">
    <property type="protein sequence ID" value="MCB6519342.1"/>
    <property type="molecule type" value="Genomic_DNA"/>
</dbReference>
<name>A0AAP2Q9A7_PARDI</name>
<accession>A0AAP2Q9A7</accession>
<dbReference type="RefSeq" id="WP_227154413.1">
    <property type="nucleotide sequence ID" value="NZ_DAWDSO010000009.1"/>
</dbReference>
<evidence type="ECO:0000313" key="1">
    <source>
        <dbReference type="EMBL" id="MCB6519342.1"/>
    </source>
</evidence>
<dbReference type="AlphaFoldDB" id="A0AAP2Q9A7"/>
<proteinExistence type="predicted"/>
<sequence length="280" mass="32762">MGRRLSLKHPRRFSEKLQWYKLYYRNPLMFTCVDKYDVRGYISSKGYSDLLNECYGVYDSARDIPFKELPNRFVIKTTDGGGGQNVFICKDKSNLDIEKLIEKLDGWKNKIRVHPGREWAYTGIKGSRFIVEKYIESALEKGGLVDYKFHCFNGNVKYLYIIADRDMGDKCGLGIYTIDFERIDAIRADEKPLSRNIEKPYNFEEMVKIAKNLSSDFPHVRVDLYNVEGKIIFGEFTFYDASGYMRFSPDSFDFELGEEFVLPVPYNEIDKNGKNIYRPQ</sequence>